<protein>
    <submittedName>
        <fullName evidence="2">Thiamine biosynthesis protein ThiJ</fullName>
    </submittedName>
</protein>
<dbReference type="PANTHER" id="PTHR43130:SF2">
    <property type="entry name" value="DJ-1_PFPI DOMAIN-CONTAINING PROTEIN"/>
    <property type="match status" value="1"/>
</dbReference>
<accession>A0A101SJZ8</accession>
<dbReference type="CDD" id="cd03139">
    <property type="entry name" value="GATase1_PfpI_2"/>
    <property type="match status" value="1"/>
</dbReference>
<dbReference type="Proteomes" id="UP000052982">
    <property type="component" value="Unassembled WGS sequence"/>
</dbReference>
<gene>
    <name evidence="2" type="ORF">AQJ64_41705</name>
</gene>
<dbReference type="InterPro" id="IPR052158">
    <property type="entry name" value="INH-QAR"/>
</dbReference>
<dbReference type="SUPFAM" id="SSF52317">
    <property type="entry name" value="Class I glutamine amidotransferase-like"/>
    <property type="match status" value="1"/>
</dbReference>
<evidence type="ECO:0000313" key="3">
    <source>
        <dbReference type="Proteomes" id="UP000052982"/>
    </source>
</evidence>
<keyword evidence="3" id="KW-1185">Reference proteome</keyword>
<dbReference type="PANTHER" id="PTHR43130">
    <property type="entry name" value="ARAC-FAMILY TRANSCRIPTIONAL REGULATOR"/>
    <property type="match status" value="1"/>
</dbReference>
<dbReference type="EMBL" id="LMWW01000075">
    <property type="protein sequence ID" value="KUN75579.1"/>
    <property type="molecule type" value="Genomic_DNA"/>
</dbReference>
<dbReference type="Pfam" id="PF01965">
    <property type="entry name" value="DJ-1_PfpI"/>
    <property type="match status" value="1"/>
</dbReference>
<name>A0A101SJZ8_9ACTN</name>
<feature type="domain" description="DJ-1/PfpI" evidence="1">
    <location>
        <begin position="21"/>
        <end position="186"/>
    </location>
</feature>
<dbReference type="AlphaFoldDB" id="A0A101SJZ8"/>
<sequence length="246" mass="26538">MSVTDTAQPTQRTQPSQPTRTVAFVAYPGLTLLDLVGPLQVFSALQSVRDGFRVVVMGRRLRVMETDTPLAVVPDSTFDYTMDPYAVVVPGGLVPTLAAMADRSLLDGIRRAAAHAEVIGSVCTGSLLLGAAGLLDGRRATTHWMFRDLLTSFGATPVAERWVEDGPYLTAAGVSAGIDMALHLVSRMTDEQTAREVQLLIEYDPQPPFGGIDWGTVDIESHAPLAQQFLTEVLTGHPDLLALLRR</sequence>
<evidence type="ECO:0000313" key="2">
    <source>
        <dbReference type="EMBL" id="KUN75579.1"/>
    </source>
</evidence>
<evidence type="ECO:0000259" key="1">
    <source>
        <dbReference type="Pfam" id="PF01965"/>
    </source>
</evidence>
<dbReference type="STRING" id="1943.AQJ64_41705"/>
<dbReference type="InterPro" id="IPR002818">
    <property type="entry name" value="DJ-1/PfpI"/>
</dbReference>
<dbReference type="Gene3D" id="3.40.50.880">
    <property type="match status" value="1"/>
</dbReference>
<reference evidence="2 3" key="1">
    <citation type="submission" date="2015-10" db="EMBL/GenBank/DDBJ databases">
        <title>Draft genome sequence of Streptomyces griseoruber DSM 40281, type strain for the species Streptomyces griseoruber.</title>
        <authorList>
            <person name="Ruckert C."/>
            <person name="Winkler A."/>
            <person name="Kalinowski J."/>
            <person name="Kampfer P."/>
            <person name="Glaeser S."/>
        </authorList>
    </citation>
    <scope>NUCLEOTIDE SEQUENCE [LARGE SCALE GENOMIC DNA]</scope>
    <source>
        <strain evidence="2 3">DSM 40281</strain>
    </source>
</reference>
<dbReference type="GO" id="GO:0006355">
    <property type="term" value="P:regulation of DNA-templated transcription"/>
    <property type="evidence" value="ECO:0007669"/>
    <property type="project" value="TreeGrafter"/>
</dbReference>
<dbReference type="RefSeq" id="WP_055631362.1">
    <property type="nucleotide sequence ID" value="NZ_KQ948788.1"/>
</dbReference>
<comment type="caution">
    <text evidence="2">The sequence shown here is derived from an EMBL/GenBank/DDBJ whole genome shotgun (WGS) entry which is preliminary data.</text>
</comment>
<proteinExistence type="predicted"/>
<dbReference type="InterPro" id="IPR029062">
    <property type="entry name" value="Class_I_gatase-like"/>
</dbReference>
<dbReference type="OrthoDB" id="4265717at2"/>
<organism evidence="2 3">
    <name type="scientific">Streptomyces griseoruber</name>
    <dbReference type="NCBI Taxonomy" id="1943"/>
    <lineage>
        <taxon>Bacteria</taxon>
        <taxon>Bacillati</taxon>
        <taxon>Actinomycetota</taxon>
        <taxon>Actinomycetes</taxon>
        <taxon>Kitasatosporales</taxon>
        <taxon>Streptomycetaceae</taxon>
        <taxon>Streptomyces</taxon>
    </lineage>
</organism>